<dbReference type="GO" id="GO:0008199">
    <property type="term" value="F:ferric iron binding"/>
    <property type="evidence" value="ECO:0007669"/>
    <property type="project" value="InterPro"/>
</dbReference>
<evidence type="ECO:0000256" key="3">
    <source>
        <dbReference type="ARBA" id="ARBA00023002"/>
    </source>
</evidence>
<dbReference type="Pfam" id="PF00775">
    <property type="entry name" value="Dioxygenase_C"/>
    <property type="match status" value="1"/>
</dbReference>
<dbReference type="RefSeq" id="WP_079512959.1">
    <property type="nucleotide sequence ID" value="NZ_FUYL01000007.1"/>
</dbReference>
<feature type="domain" description="Intradiol ring-cleavage dioxygenases" evidence="4">
    <location>
        <begin position="42"/>
        <end position="178"/>
    </location>
</feature>
<reference evidence="6" key="1">
    <citation type="submission" date="2017-02" db="EMBL/GenBank/DDBJ databases">
        <authorList>
            <person name="Varghese N."/>
            <person name="Submissions S."/>
        </authorList>
    </citation>
    <scope>NUCLEOTIDE SEQUENCE [LARGE SCALE GENOMIC DNA]</scope>
    <source>
        <strain evidence="6">DSM 23546</strain>
    </source>
</reference>
<dbReference type="Gene3D" id="2.60.130.10">
    <property type="entry name" value="Aromatic compound dioxygenase"/>
    <property type="match status" value="1"/>
</dbReference>
<evidence type="ECO:0000256" key="2">
    <source>
        <dbReference type="ARBA" id="ARBA00022964"/>
    </source>
</evidence>
<dbReference type="InterPro" id="IPR015889">
    <property type="entry name" value="Intradiol_dOase_core"/>
</dbReference>
<gene>
    <name evidence="5" type="ORF">SAMN05660866_02516</name>
</gene>
<dbReference type="InterPro" id="IPR000627">
    <property type="entry name" value="Intradiol_dOase_C"/>
</dbReference>
<dbReference type="InterPro" id="IPR050770">
    <property type="entry name" value="Intradiol_RC_Dioxygenase"/>
</dbReference>
<dbReference type="OrthoDB" id="933561at2"/>
<dbReference type="Proteomes" id="UP000190339">
    <property type="component" value="Unassembled WGS sequence"/>
</dbReference>
<accession>A0A1T5CVH3</accession>
<dbReference type="PANTHER" id="PTHR33711:SF10">
    <property type="entry name" value="INTRADIOL RING-CLEAVAGE DIOXYGENASES DOMAIN-CONTAINING PROTEIN"/>
    <property type="match status" value="1"/>
</dbReference>
<keyword evidence="6" id="KW-1185">Reference proteome</keyword>
<evidence type="ECO:0000259" key="4">
    <source>
        <dbReference type="Pfam" id="PF00775"/>
    </source>
</evidence>
<evidence type="ECO:0000256" key="1">
    <source>
        <dbReference type="ARBA" id="ARBA00007825"/>
    </source>
</evidence>
<proteinExistence type="inferred from homology"/>
<evidence type="ECO:0000313" key="6">
    <source>
        <dbReference type="Proteomes" id="UP000190339"/>
    </source>
</evidence>
<dbReference type="GO" id="GO:0016702">
    <property type="term" value="F:oxidoreductase activity, acting on single donors with incorporation of molecular oxygen, incorporation of two atoms of oxygen"/>
    <property type="evidence" value="ECO:0007669"/>
    <property type="project" value="InterPro"/>
</dbReference>
<protein>
    <submittedName>
        <fullName evidence="5">Protocatechuate 3,4-dioxygenase beta subunit</fullName>
    </submittedName>
</protein>
<dbReference type="STRING" id="561365.SAMN05660866_02516"/>
<dbReference type="EMBL" id="FUYL01000007">
    <property type="protein sequence ID" value="SKB63336.1"/>
    <property type="molecule type" value="Genomic_DNA"/>
</dbReference>
<keyword evidence="3" id="KW-0560">Oxidoreductase</keyword>
<dbReference type="SUPFAM" id="SSF49482">
    <property type="entry name" value="Aromatic compound dioxygenase"/>
    <property type="match status" value="1"/>
</dbReference>
<dbReference type="PANTHER" id="PTHR33711">
    <property type="entry name" value="DIOXYGENASE, PUTATIVE (AFU_ORTHOLOGUE AFUA_2G02910)-RELATED"/>
    <property type="match status" value="1"/>
</dbReference>
<sequence>MKRRTFTKLAGLSAVAISTTGFIKFNGESYVGDCETTTDILGPFYRPDSPMRNNLVVKGVPGKLVQLSGIVRHKDCTTPYKNAKIELWHCSADEVYDNDTDEYRYRGTTLCDENGKYNFQTQMPVPYDAGGGLIRPAHFHMMVSAPGYQSLVTQIYFTGDPYLKKDASSASAEAKNRILDVTKEDGMLKVSFDCNMNERLKVSYGSLSQITGKYKNDETGKIRELFEKDGLLWLQNEVFGESFDYVGENRFEYPGMTEGTYVTLQFDLKQNDAAKFKITTAWEVGKETVESFTKA</sequence>
<comment type="similarity">
    <text evidence="1">Belongs to the intradiol ring-cleavage dioxygenase family.</text>
</comment>
<name>A0A1T5CVH3_9FLAO</name>
<organism evidence="5 6">
    <name type="scientific">Maribacter arcticus</name>
    <dbReference type="NCBI Taxonomy" id="561365"/>
    <lineage>
        <taxon>Bacteria</taxon>
        <taxon>Pseudomonadati</taxon>
        <taxon>Bacteroidota</taxon>
        <taxon>Flavobacteriia</taxon>
        <taxon>Flavobacteriales</taxon>
        <taxon>Flavobacteriaceae</taxon>
        <taxon>Maribacter</taxon>
    </lineage>
</organism>
<dbReference type="AlphaFoldDB" id="A0A1T5CVH3"/>
<evidence type="ECO:0000313" key="5">
    <source>
        <dbReference type="EMBL" id="SKB63336.1"/>
    </source>
</evidence>
<keyword evidence="2 5" id="KW-0223">Dioxygenase</keyword>